<evidence type="ECO:0000256" key="1">
    <source>
        <dbReference type="ARBA" id="ARBA00022729"/>
    </source>
</evidence>
<dbReference type="InterPro" id="IPR007110">
    <property type="entry name" value="Ig-like_dom"/>
</dbReference>
<evidence type="ECO:0000313" key="5">
    <source>
        <dbReference type="EMBL" id="CBY16272.1"/>
    </source>
</evidence>
<dbReference type="SMART" id="SM00408">
    <property type="entry name" value="IGc2"/>
    <property type="match status" value="2"/>
</dbReference>
<feature type="domain" description="Ig-like" evidence="4">
    <location>
        <begin position="436"/>
        <end position="528"/>
    </location>
</feature>
<evidence type="ECO:0000256" key="3">
    <source>
        <dbReference type="SAM" id="MobiDB-lite"/>
    </source>
</evidence>
<feature type="compositionally biased region" description="Basic residues" evidence="3">
    <location>
        <begin position="149"/>
        <end position="160"/>
    </location>
</feature>
<keyword evidence="2" id="KW-1015">Disulfide bond</keyword>
<dbReference type="PANTHER" id="PTHR45080">
    <property type="entry name" value="CONTACTIN 5"/>
    <property type="match status" value="1"/>
</dbReference>
<feature type="region of interest" description="Disordered" evidence="3">
    <location>
        <begin position="144"/>
        <end position="164"/>
    </location>
</feature>
<dbReference type="GO" id="GO:0005886">
    <property type="term" value="C:plasma membrane"/>
    <property type="evidence" value="ECO:0007669"/>
    <property type="project" value="TreeGrafter"/>
</dbReference>
<dbReference type="InterPro" id="IPR003598">
    <property type="entry name" value="Ig_sub2"/>
</dbReference>
<feature type="non-terminal residue" evidence="5">
    <location>
        <position position="1"/>
    </location>
</feature>
<dbReference type="Pfam" id="PF13927">
    <property type="entry name" value="Ig_3"/>
    <property type="match status" value="1"/>
</dbReference>
<dbReference type="InParanoid" id="E4Y348"/>
<evidence type="ECO:0000313" key="6">
    <source>
        <dbReference type="Proteomes" id="UP000001307"/>
    </source>
</evidence>
<organism evidence="5">
    <name type="scientific">Oikopleura dioica</name>
    <name type="common">Tunicate</name>
    <dbReference type="NCBI Taxonomy" id="34765"/>
    <lineage>
        <taxon>Eukaryota</taxon>
        <taxon>Metazoa</taxon>
        <taxon>Chordata</taxon>
        <taxon>Tunicata</taxon>
        <taxon>Appendicularia</taxon>
        <taxon>Copelata</taxon>
        <taxon>Oikopleuridae</taxon>
        <taxon>Oikopleura</taxon>
    </lineage>
</organism>
<dbReference type="PANTHER" id="PTHR45080:SF8">
    <property type="entry name" value="IG-LIKE DOMAIN-CONTAINING PROTEIN"/>
    <property type="match status" value="1"/>
</dbReference>
<dbReference type="AlphaFoldDB" id="E4Y348"/>
<dbReference type="EMBL" id="FN654029">
    <property type="protein sequence ID" value="CBY16272.1"/>
    <property type="molecule type" value="Genomic_DNA"/>
</dbReference>
<dbReference type="SUPFAM" id="SSF48726">
    <property type="entry name" value="Immunoglobulin"/>
    <property type="match status" value="2"/>
</dbReference>
<dbReference type="InterPro" id="IPR013783">
    <property type="entry name" value="Ig-like_fold"/>
</dbReference>
<gene>
    <name evidence="5" type="ORF">GSOID_T00001393001</name>
</gene>
<dbReference type="GO" id="GO:0007156">
    <property type="term" value="P:homophilic cell adhesion via plasma membrane adhesion molecules"/>
    <property type="evidence" value="ECO:0007669"/>
    <property type="project" value="TreeGrafter"/>
</dbReference>
<keyword evidence="6" id="KW-1185">Reference proteome</keyword>
<dbReference type="InterPro" id="IPR036179">
    <property type="entry name" value="Ig-like_dom_sf"/>
</dbReference>
<dbReference type="InterPro" id="IPR050958">
    <property type="entry name" value="Cell_Adh-Cytoskel_Orgn"/>
</dbReference>
<proteinExistence type="predicted"/>
<feature type="domain" description="Ig-like" evidence="4">
    <location>
        <begin position="36"/>
        <end position="140"/>
    </location>
</feature>
<dbReference type="Proteomes" id="UP000001307">
    <property type="component" value="Unassembled WGS sequence"/>
</dbReference>
<dbReference type="Gene3D" id="2.60.40.10">
    <property type="entry name" value="Immunoglobulins"/>
    <property type="match status" value="3"/>
</dbReference>
<evidence type="ECO:0000259" key="4">
    <source>
        <dbReference type="PROSITE" id="PS50835"/>
    </source>
</evidence>
<dbReference type="PROSITE" id="PS50835">
    <property type="entry name" value="IG_LIKE"/>
    <property type="match status" value="2"/>
</dbReference>
<protein>
    <recommendedName>
        <fullName evidence="4">Ig-like domain-containing protein</fullName>
    </recommendedName>
</protein>
<sequence>IEDVALYDQGWWHCTAETQFQYKVAPIHLSVLQRRPSLVRKTPVREGENKSIFCHDENAISNSEEKSKINLGMPEGVTFWDLPRKNNLDQWNHSVDRYFYNTTDSTLKILNIKRKDRGLYRCITFNKYGLRETVHQLKVRSNTGASFVSRKKSPKPKSPTKKMFEMRPEISLECLDSLTPDCSPFATELKSPTPSESSFSSDSSSDTLESSFSSSFDADKIKRRTDTPIRSPLEDHHFIEDEDSIDISLTEPGLDHDLPEKKTSLPNYLNDLDDASLSLHPLFSEQGLVPEMSALENDTMPTEQPIEKFITPPFEIECPDVTPPVLLLSEKYKMMHELMHNGLDGPPVIINKHRVIALSGFEPVLISCDGLTTPIAAADYFLWQLPDNTQKQTATSELSLWPDDFHQLPFTIQCSGANNFGVVDASITLTDGEGKPKIFYPIENRLTAMGGKMLVLPCRAYGNPKPTITWMLPNYVSLSHGQDTHNVRVDRDGNLIIETVFAHDGGTYRCTAATHKGSDNVFIELEVKMSTPIIHRSSIKSFIVPLRAAIALDCEATAFPEPEITWYLPSGKNKCCKTRSIF</sequence>
<name>E4Y348_OIKDI</name>
<accession>E4Y348</accession>
<dbReference type="SMART" id="SM00409">
    <property type="entry name" value="IG"/>
    <property type="match status" value="2"/>
</dbReference>
<dbReference type="OrthoDB" id="10062932at2759"/>
<feature type="region of interest" description="Disordered" evidence="3">
    <location>
        <begin position="185"/>
        <end position="212"/>
    </location>
</feature>
<feature type="compositionally biased region" description="Low complexity" evidence="3">
    <location>
        <begin position="191"/>
        <end position="212"/>
    </location>
</feature>
<keyword evidence="1" id="KW-0732">Signal</keyword>
<reference evidence="5" key="1">
    <citation type="journal article" date="2010" name="Science">
        <title>Plasticity of animal genome architecture unmasked by rapid evolution of a pelagic tunicate.</title>
        <authorList>
            <person name="Denoeud F."/>
            <person name="Henriet S."/>
            <person name="Mungpakdee S."/>
            <person name="Aury J.M."/>
            <person name="Da Silva C."/>
            <person name="Brinkmann H."/>
            <person name="Mikhaleva J."/>
            <person name="Olsen L.C."/>
            <person name="Jubin C."/>
            <person name="Canestro C."/>
            <person name="Bouquet J.M."/>
            <person name="Danks G."/>
            <person name="Poulain J."/>
            <person name="Campsteijn C."/>
            <person name="Adamski M."/>
            <person name="Cross I."/>
            <person name="Yadetie F."/>
            <person name="Muffato M."/>
            <person name="Louis A."/>
            <person name="Butcher S."/>
            <person name="Tsagkogeorga G."/>
            <person name="Konrad A."/>
            <person name="Singh S."/>
            <person name="Jensen M.F."/>
            <person name="Cong E.H."/>
            <person name="Eikeseth-Otteraa H."/>
            <person name="Noel B."/>
            <person name="Anthouard V."/>
            <person name="Porcel B.M."/>
            <person name="Kachouri-Lafond R."/>
            <person name="Nishino A."/>
            <person name="Ugolini M."/>
            <person name="Chourrout P."/>
            <person name="Nishida H."/>
            <person name="Aasland R."/>
            <person name="Huzurbazar S."/>
            <person name="Westhof E."/>
            <person name="Delsuc F."/>
            <person name="Lehrach H."/>
            <person name="Reinhardt R."/>
            <person name="Weissenbach J."/>
            <person name="Roy S.W."/>
            <person name="Artiguenave F."/>
            <person name="Postlethwait J.H."/>
            <person name="Manak J.R."/>
            <person name="Thompson E.M."/>
            <person name="Jaillon O."/>
            <person name="Du Pasquier L."/>
            <person name="Boudinot P."/>
            <person name="Liberles D.A."/>
            <person name="Volff J.N."/>
            <person name="Philippe H."/>
            <person name="Lenhard B."/>
            <person name="Roest Crollius H."/>
            <person name="Wincker P."/>
            <person name="Chourrout D."/>
        </authorList>
    </citation>
    <scope>NUCLEOTIDE SEQUENCE [LARGE SCALE GENOMIC DNA]</scope>
</reference>
<evidence type="ECO:0000256" key="2">
    <source>
        <dbReference type="ARBA" id="ARBA00023157"/>
    </source>
</evidence>
<dbReference type="CDD" id="cd00096">
    <property type="entry name" value="Ig"/>
    <property type="match status" value="2"/>
</dbReference>
<dbReference type="InterPro" id="IPR003599">
    <property type="entry name" value="Ig_sub"/>
</dbReference>